<organism evidence="3 4">
    <name type="scientific">Rubellimicrobium rubrum</name>
    <dbReference type="NCBI Taxonomy" id="2585369"/>
    <lineage>
        <taxon>Bacteria</taxon>
        <taxon>Pseudomonadati</taxon>
        <taxon>Pseudomonadota</taxon>
        <taxon>Alphaproteobacteria</taxon>
        <taxon>Rhodobacterales</taxon>
        <taxon>Roseobacteraceae</taxon>
        <taxon>Rubellimicrobium</taxon>
    </lineage>
</organism>
<dbReference type="Proteomes" id="UP000305887">
    <property type="component" value="Unassembled WGS sequence"/>
</dbReference>
<keyword evidence="4" id="KW-1185">Reference proteome</keyword>
<dbReference type="RefSeq" id="WP_139076815.1">
    <property type="nucleotide sequence ID" value="NZ_VDFU01000011.1"/>
</dbReference>
<feature type="domain" description="Chemotaxis methyl-accepting receptor HlyB-like 4HB MCP" evidence="2">
    <location>
        <begin position="3"/>
        <end position="172"/>
    </location>
</feature>
<keyword evidence="1" id="KW-0472">Membrane</keyword>
<name>A0A5C4MZ53_9RHOB</name>
<gene>
    <name evidence="3" type="ORF">FHG66_11025</name>
</gene>
<feature type="transmembrane region" description="Helical" evidence="1">
    <location>
        <begin position="7"/>
        <end position="28"/>
    </location>
</feature>
<sequence length="232" mass="25616">MRLTLKLKLAGVFTIMMGLSTGSTLLGISDLSLLNQRLNDVVANEAEMVHLAQALTLQVSEIQTEVREYMISDGLKERIDIRAQINEMRKMHDDVEVALKQIAPAASLELLDRYDQLLGSIRQINNEAMTLVDGYQEEDARRLVMEDGSQVWAEMKDTLSQVLEQSRHDMTVASQDTSALYVWSRTLLVTAMVIGAVVGIAGATWIILTISRGLNQAIGLASRVEAGDLTQT</sequence>
<evidence type="ECO:0000259" key="2">
    <source>
        <dbReference type="Pfam" id="PF12729"/>
    </source>
</evidence>
<feature type="non-terminal residue" evidence="3">
    <location>
        <position position="232"/>
    </location>
</feature>
<comment type="caution">
    <text evidence="3">The sequence shown here is derived from an EMBL/GenBank/DDBJ whole genome shotgun (WGS) entry which is preliminary data.</text>
</comment>
<accession>A0A5C4MZ53</accession>
<dbReference type="InterPro" id="IPR024478">
    <property type="entry name" value="HlyB_4HB_MCP"/>
</dbReference>
<keyword evidence="1" id="KW-1133">Transmembrane helix</keyword>
<feature type="transmembrane region" description="Helical" evidence="1">
    <location>
        <begin position="187"/>
        <end position="208"/>
    </location>
</feature>
<keyword evidence="1" id="KW-0812">Transmembrane</keyword>
<reference evidence="3 4" key="1">
    <citation type="submission" date="2019-06" db="EMBL/GenBank/DDBJ databases">
        <title>YIM 131921 draft genome.</title>
        <authorList>
            <person name="Jiang L."/>
        </authorList>
    </citation>
    <scope>NUCLEOTIDE SEQUENCE [LARGE SCALE GENOMIC DNA]</scope>
    <source>
        <strain evidence="3 4">YIM 131921</strain>
    </source>
</reference>
<dbReference type="AlphaFoldDB" id="A0A5C4MZ53"/>
<dbReference type="EMBL" id="VDFU01000011">
    <property type="protein sequence ID" value="TNC49423.1"/>
    <property type="molecule type" value="Genomic_DNA"/>
</dbReference>
<proteinExistence type="predicted"/>
<evidence type="ECO:0000313" key="4">
    <source>
        <dbReference type="Proteomes" id="UP000305887"/>
    </source>
</evidence>
<protein>
    <recommendedName>
        <fullName evidence="2">Chemotaxis methyl-accepting receptor HlyB-like 4HB MCP domain-containing protein</fullName>
    </recommendedName>
</protein>
<evidence type="ECO:0000313" key="3">
    <source>
        <dbReference type="EMBL" id="TNC49423.1"/>
    </source>
</evidence>
<dbReference type="Pfam" id="PF12729">
    <property type="entry name" value="4HB_MCP_1"/>
    <property type="match status" value="1"/>
</dbReference>
<dbReference type="OrthoDB" id="9814362at2"/>
<evidence type="ECO:0000256" key="1">
    <source>
        <dbReference type="SAM" id="Phobius"/>
    </source>
</evidence>